<name>A0ABV3TXM1_9GAMM</name>
<gene>
    <name evidence="1" type="ORF">AB4875_12640</name>
</gene>
<sequence length="124" mass="13796">MRSTFLWKSKSATYTAFITMTLFTSTLVIVPANASPSFSNGHEKIERALERAQNGNVDAIWTQHNVLVIAIAKDHFNAKNYAKSVCGFLLTNGFAKAKTKIVITDKDVLASKNQWSQLAERDCK</sequence>
<accession>A0ABV3TXM1</accession>
<evidence type="ECO:0000313" key="2">
    <source>
        <dbReference type="Proteomes" id="UP001557484"/>
    </source>
</evidence>
<protein>
    <submittedName>
        <fullName evidence="1">Uncharacterized protein</fullName>
    </submittedName>
</protein>
<dbReference type="EMBL" id="JBFRYB010000001">
    <property type="protein sequence ID" value="MEX1666332.1"/>
    <property type="molecule type" value="Genomic_DNA"/>
</dbReference>
<dbReference type="RefSeq" id="WP_368376413.1">
    <property type="nucleotide sequence ID" value="NZ_JBFRYB010000001.1"/>
</dbReference>
<organism evidence="1 2">
    <name type="scientific">Zhongshania arctica</name>
    <dbReference type="NCBI Taxonomy" id="3238302"/>
    <lineage>
        <taxon>Bacteria</taxon>
        <taxon>Pseudomonadati</taxon>
        <taxon>Pseudomonadota</taxon>
        <taxon>Gammaproteobacteria</taxon>
        <taxon>Cellvibrionales</taxon>
        <taxon>Spongiibacteraceae</taxon>
        <taxon>Zhongshania</taxon>
    </lineage>
</organism>
<reference evidence="1 2" key="1">
    <citation type="journal article" date="2011" name="Int. J. Syst. Evol. Microbiol.">
        <title>Zhongshania antarctica gen. nov., sp. nov. and Zhongshania guokunii sp. nov., gammaproteobacteria respectively isolated from coastal attached (fast) ice and surface seawater of the Antarctic.</title>
        <authorList>
            <person name="Li H.J."/>
            <person name="Zhang X.Y."/>
            <person name="Chen C.X."/>
            <person name="Zhang Y.J."/>
            <person name="Gao Z.M."/>
            <person name="Yu Y."/>
            <person name="Chen X.L."/>
            <person name="Chen B."/>
            <person name="Zhang Y.Z."/>
        </authorList>
    </citation>
    <scope>NUCLEOTIDE SEQUENCE [LARGE SCALE GENOMIC DNA]</scope>
    <source>
        <strain evidence="1 2">R06B22</strain>
    </source>
</reference>
<comment type="caution">
    <text evidence="1">The sequence shown here is derived from an EMBL/GenBank/DDBJ whole genome shotgun (WGS) entry which is preliminary data.</text>
</comment>
<dbReference type="Proteomes" id="UP001557484">
    <property type="component" value="Unassembled WGS sequence"/>
</dbReference>
<keyword evidence="2" id="KW-1185">Reference proteome</keyword>
<evidence type="ECO:0000313" key="1">
    <source>
        <dbReference type="EMBL" id="MEX1666332.1"/>
    </source>
</evidence>
<proteinExistence type="predicted"/>